<dbReference type="InterPro" id="IPR001978">
    <property type="entry name" value="Troponin"/>
</dbReference>
<evidence type="ECO:0000313" key="5">
    <source>
        <dbReference type="Proteomes" id="UP001321473"/>
    </source>
</evidence>
<name>A0AAQ4DU90_AMBAM</name>
<proteinExistence type="inferred from homology"/>
<feature type="compositionally biased region" description="Basic and acidic residues" evidence="3">
    <location>
        <begin position="66"/>
        <end position="106"/>
    </location>
</feature>
<feature type="compositionally biased region" description="Basic residues" evidence="3">
    <location>
        <begin position="327"/>
        <end position="364"/>
    </location>
</feature>
<accession>A0AAQ4DU90</accession>
<comment type="caution">
    <text evidence="4">The sequence shown here is derived from an EMBL/GenBank/DDBJ whole genome shotgun (WGS) entry which is preliminary data.</text>
</comment>
<dbReference type="GO" id="GO:0005861">
    <property type="term" value="C:troponin complex"/>
    <property type="evidence" value="ECO:0007669"/>
    <property type="project" value="InterPro"/>
</dbReference>
<organism evidence="4 5">
    <name type="scientific">Amblyomma americanum</name>
    <name type="common">Lone star tick</name>
    <dbReference type="NCBI Taxonomy" id="6943"/>
    <lineage>
        <taxon>Eukaryota</taxon>
        <taxon>Metazoa</taxon>
        <taxon>Ecdysozoa</taxon>
        <taxon>Arthropoda</taxon>
        <taxon>Chelicerata</taxon>
        <taxon>Arachnida</taxon>
        <taxon>Acari</taxon>
        <taxon>Parasitiformes</taxon>
        <taxon>Ixodida</taxon>
        <taxon>Ixodoidea</taxon>
        <taxon>Ixodidae</taxon>
        <taxon>Amblyomminae</taxon>
        <taxon>Amblyomma</taxon>
    </lineage>
</organism>
<feature type="compositionally biased region" description="Polar residues" evidence="3">
    <location>
        <begin position="365"/>
        <end position="375"/>
    </location>
</feature>
<feature type="compositionally biased region" description="Basic and acidic residues" evidence="3">
    <location>
        <begin position="246"/>
        <end position="262"/>
    </location>
</feature>
<evidence type="ECO:0000256" key="2">
    <source>
        <dbReference type="ARBA" id="ARBA00008330"/>
    </source>
</evidence>
<feature type="compositionally biased region" description="Basic and acidic residues" evidence="3">
    <location>
        <begin position="392"/>
        <end position="407"/>
    </location>
</feature>
<dbReference type="EMBL" id="JARKHS020026777">
    <property type="protein sequence ID" value="KAK8766030.1"/>
    <property type="molecule type" value="Genomic_DNA"/>
</dbReference>
<dbReference type="GO" id="GO:0005523">
    <property type="term" value="F:tropomyosin binding"/>
    <property type="evidence" value="ECO:0007669"/>
    <property type="project" value="TreeGrafter"/>
</dbReference>
<evidence type="ECO:0000313" key="4">
    <source>
        <dbReference type="EMBL" id="KAK8766030.1"/>
    </source>
</evidence>
<dbReference type="PANTHER" id="PTHR11521:SF1">
    <property type="entry name" value="TROPONIN T, SKELETAL MUSCLE"/>
    <property type="match status" value="1"/>
</dbReference>
<dbReference type="GO" id="GO:0045214">
    <property type="term" value="P:sarcomere organization"/>
    <property type="evidence" value="ECO:0007669"/>
    <property type="project" value="UniProtKB-ARBA"/>
</dbReference>
<keyword evidence="5" id="KW-1185">Reference proteome</keyword>
<gene>
    <name evidence="4" type="ORF">V5799_007194</name>
</gene>
<dbReference type="PANTHER" id="PTHR11521">
    <property type="entry name" value="TROPONIN T"/>
    <property type="match status" value="1"/>
</dbReference>
<feature type="region of interest" description="Disordered" evidence="3">
    <location>
        <begin position="24"/>
        <end position="53"/>
    </location>
</feature>
<feature type="region of interest" description="Disordered" evidence="3">
    <location>
        <begin position="284"/>
        <end position="414"/>
    </location>
</feature>
<dbReference type="SUPFAM" id="SSF90250">
    <property type="entry name" value="Troponin coil-coiled subunits"/>
    <property type="match status" value="1"/>
</dbReference>
<dbReference type="FunFam" id="1.20.5.350:FF:000003">
    <property type="entry name" value="Troponin T isoform 5"/>
    <property type="match status" value="1"/>
</dbReference>
<dbReference type="Gene3D" id="1.20.5.350">
    <property type="match status" value="1"/>
</dbReference>
<dbReference type="InterPro" id="IPR038077">
    <property type="entry name" value="Troponin_sf"/>
</dbReference>
<dbReference type="InterPro" id="IPR027707">
    <property type="entry name" value="TNNT"/>
</dbReference>
<evidence type="ECO:0000256" key="3">
    <source>
        <dbReference type="SAM" id="MobiDB-lite"/>
    </source>
</evidence>
<reference evidence="4 5" key="1">
    <citation type="journal article" date="2023" name="Arcadia Sci">
        <title>De novo assembly of a long-read Amblyomma americanum tick genome.</title>
        <authorList>
            <person name="Chou S."/>
            <person name="Poskanzer K.E."/>
            <person name="Rollins M."/>
            <person name="Thuy-Boun P.S."/>
        </authorList>
    </citation>
    <scope>NUCLEOTIDE SEQUENCE [LARGE SCALE GENOMIC DNA]</scope>
    <source>
        <strain evidence="4">F_SG_1</strain>
        <tissue evidence="4">Salivary glands</tissue>
    </source>
</reference>
<dbReference type="AlphaFoldDB" id="A0AAQ4DU90"/>
<evidence type="ECO:0000256" key="1">
    <source>
        <dbReference type="ARBA" id="ARBA00003363"/>
    </source>
</evidence>
<dbReference type="Pfam" id="PF00992">
    <property type="entry name" value="Troponin"/>
    <property type="match status" value="1"/>
</dbReference>
<feature type="region of interest" description="Disordered" evidence="3">
    <location>
        <begin position="217"/>
        <end position="264"/>
    </location>
</feature>
<comment type="function">
    <text evidence="1">Troponin T is the tropomyosin-binding subunit of troponin, the thin filament regulatory complex which confers calcium-sensitivity to striated muscle actomyosin ATPase activity.</text>
</comment>
<feature type="compositionally biased region" description="Basic and acidic residues" evidence="3">
    <location>
        <begin position="24"/>
        <end position="40"/>
    </location>
</feature>
<dbReference type="GO" id="GO:0006936">
    <property type="term" value="P:muscle contraction"/>
    <property type="evidence" value="ECO:0007669"/>
    <property type="project" value="TreeGrafter"/>
</dbReference>
<protein>
    <submittedName>
        <fullName evidence="4">Uncharacterized protein</fullName>
    </submittedName>
</protein>
<feature type="region of interest" description="Disordered" evidence="3">
    <location>
        <begin position="66"/>
        <end position="131"/>
    </location>
</feature>
<comment type="similarity">
    <text evidence="2">Belongs to the troponin T family.</text>
</comment>
<dbReference type="Proteomes" id="UP001321473">
    <property type="component" value="Unassembled WGS sequence"/>
</dbReference>
<dbReference type="GO" id="GO:0006937">
    <property type="term" value="P:regulation of muscle contraction"/>
    <property type="evidence" value="ECO:0007669"/>
    <property type="project" value="InterPro"/>
</dbReference>
<sequence length="426" mass="51431">MEEKLRKKKEEEEEMWAEYLEQRKKQRAKEEEELRKLKERQARRKAQRAEQEAKLMEYKKKQEEQRIKEMEEKKAREAEAKRKRLEEAERKRQAMQAAKEKREQEPVKPNFVITKREGEEMPGSALGGSGFDKFANIMYARGEMGKTKEQMEEDKKAILSFRIKPLEIEGLTVEQLREKAKQLWEKIVTLESEKYDLEERQKRQDYDLKELAERQRQINRSKALKKGLDPEALQGKHPPKIQVASKYERRTDRRTFTDKRDLFSGGLEAMTDAELEKQWEERMLSFKESSRQGLPKWDPENPKNKQVSRARHVDEEEEEEIEAPVSSRRRRKRKKRRKKRKKTRRKRKRRKKKRRRRRKRRRNKGSPQNESSHLSQDIAPRPSTKPLQQVRQEWKKRTRRSDCRAPEDSLAATRALCRRTINIPHI</sequence>